<reference evidence="7" key="2">
    <citation type="submission" date="2022-01" db="EMBL/GenBank/DDBJ databases">
        <authorList>
            <person name="Yamashiro T."/>
            <person name="Shiraishi A."/>
            <person name="Satake H."/>
            <person name="Nakayama K."/>
        </authorList>
    </citation>
    <scope>NUCLEOTIDE SEQUENCE</scope>
</reference>
<reference evidence="7" key="1">
    <citation type="journal article" date="2022" name="Int. J. Mol. Sci.">
        <title>Draft Genome of Tanacetum Coccineum: Genomic Comparison of Closely Related Tanacetum-Family Plants.</title>
        <authorList>
            <person name="Yamashiro T."/>
            <person name="Shiraishi A."/>
            <person name="Nakayama K."/>
            <person name="Satake H."/>
        </authorList>
    </citation>
    <scope>NUCLEOTIDE SEQUENCE</scope>
</reference>
<evidence type="ECO:0000313" key="7">
    <source>
        <dbReference type="EMBL" id="GJT75773.1"/>
    </source>
</evidence>
<sequence length="562" mass="62864">HGNGGGGSKHVDRLSVSLISFLPTQLDCKYKKDDVFDGGDTTQNRGYGYKRIESVVRILVDKKVYANTCNSLTLGHAGIPTQSNATHAVDRLIGTHPTEMRVIEDLCFTPAIDKNAARQEDAQEFLSFIMHQMHDELLKLEGQPSSANGSYKVSDYVTIDATRLYPRLARLCDVLGSNKLGTNEEQRNEHVLMYTYNLAVPKDLSDPYLREWVKYFGNPIINAPHGIKKDDFRDPTTAWLADDGKWRMIIGSNKDNTGMATDGVDTSVINPSDQVKHVLKVGLLETGKDYYMIGNYIPEKELYIPQNDLTLSTLRYDYGKYYASKSFFDPVKKRKNLMAWVNEFGTLTFEIAVSIFKFGLQSFPRTLWLDRNKKQLIQWPIEEIETLYENKISFKNKKLEGGSLHEVVGITASQADVKISFKLTNFEEAEELEPSWIDPQLICSEKHASNKGKFGPFGLLVLASNDLIEQTTIFLSLKIDHSVIESFGGGGKTCITVIESFGGGGKTCITDRVCPTLAIGKDARLFAFNNGTESVVISELSAWSVSKARINIDEETISCTDH</sequence>
<dbReference type="EMBL" id="BQNB010018561">
    <property type="protein sequence ID" value="GJT75773.1"/>
    <property type="molecule type" value="Genomic_DNA"/>
</dbReference>
<dbReference type="PANTHER" id="PTHR31953">
    <property type="entry name" value="BETA-FRUCTOFURANOSIDASE, INSOLUBLE ISOENZYME CWINV1-RELATED"/>
    <property type="match status" value="1"/>
</dbReference>
<evidence type="ECO:0000259" key="5">
    <source>
        <dbReference type="Pfam" id="PF00251"/>
    </source>
</evidence>
<dbReference type="SUPFAM" id="SSF75005">
    <property type="entry name" value="Arabinanase/levansucrase/invertase"/>
    <property type="match status" value="1"/>
</dbReference>
<feature type="domain" description="Glycosyl hydrolase family 32 N-terminal" evidence="5">
    <location>
        <begin position="196"/>
        <end position="259"/>
    </location>
</feature>
<dbReference type="Gene3D" id="2.60.120.560">
    <property type="entry name" value="Exo-inulinase, domain 1"/>
    <property type="match status" value="2"/>
</dbReference>
<dbReference type="InterPro" id="IPR013189">
    <property type="entry name" value="Glyco_hydro_32_C"/>
</dbReference>
<feature type="domain" description="Glycosyl hydrolase family 32 N-terminal" evidence="5">
    <location>
        <begin position="272"/>
        <end position="380"/>
    </location>
</feature>
<evidence type="ECO:0000256" key="1">
    <source>
        <dbReference type="ARBA" id="ARBA00009902"/>
    </source>
</evidence>
<evidence type="ECO:0000256" key="4">
    <source>
        <dbReference type="RuleBase" id="RU362110"/>
    </source>
</evidence>
<dbReference type="InterPro" id="IPR013320">
    <property type="entry name" value="ConA-like_dom_sf"/>
</dbReference>
<keyword evidence="8" id="KW-1185">Reference proteome</keyword>
<comment type="similarity">
    <text evidence="1 4">Belongs to the glycosyl hydrolase 32 family.</text>
</comment>
<accession>A0ABQ5GLX1</accession>
<keyword evidence="2 4" id="KW-0378">Hydrolase</keyword>
<name>A0ABQ5GLX1_9ASTR</name>
<dbReference type="Pfam" id="PF08244">
    <property type="entry name" value="Glyco_hydro_32C"/>
    <property type="match status" value="1"/>
</dbReference>
<dbReference type="InterPro" id="IPR013148">
    <property type="entry name" value="Glyco_hydro_32_N"/>
</dbReference>
<protein>
    <submittedName>
        <fullName evidence="7">Fructan 6-exohydrolase</fullName>
    </submittedName>
</protein>
<dbReference type="SUPFAM" id="SSF49899">
    <property type="entry name" value="Concanavalin A-like lectins/glucanases"/>
    <property type="match status" value="2"/>
</dbReference>
<comment type="caution">
    <text evidence="7">The sequence shown here is derived from an EMBL/GenBank/DDBJ whole genome shotgun (WGS) entry which is preliminary data.</text>
</comment>
<evidence type="ECO:0000259" key="6">
    <source>
        <dbReference type="Pfam" id="PF08244"/>
    </source>
</evidence>
<dbReference type="InterPro" id="IPR023296">
    <property type="entry name" value="Glyco_hydro_beta-prop_sf"/>
</dbReference>
<evidence type="ECO:0000313" key="8">
    <source>
        <dbReference type="Proteomes" id="UP001151760"/>
    </source>
</evidence>
<dbReference type="InterPro" id="IPR050551">
    <property type="entry name" value="Fructan_Metab_Enzymes"/>
</dbReference>
<dbReference type="Proteomes" id="UP001151760">
    <property type="component" value="Unassembled WGS sequence"/>
</dbReference>
<organism evidence="7 8">
    <name type="scientific">Tanacetum coccineum</name>
    <dbReference type="NCBI Taxonomy" id="301880"/>
    <lineage>
        <taxon>Eukaryota</taxon>
        <taxon>Viridiplantae</taxon>
        <taxon>Streptophyta</taxon>
        <taxon>Embryophyta</taxon>
        <taxon>Tracheophyta</taxon>
        <taxon>Spermatophyta</taxon>
        <taxon>Magnoliopsida</taxon>
        <taxon>eudicotyledons</taxon>
        <taxon>Gunneridae</taxon>
        <taxon>Pentapetalae</taxon>
        <taxon>asterids</taxon>
        <taxon>campanulids</taxon>
        <taxon>Asterales</taxon>
        <taxon>Asteraceae</taxon>
        <taxon>Asteroideae</taxon>
        <taxon>Anthemideae</taxon>
        <taxon>Anthemidinae</taxon>
        <taxon>Tanacetum</taxon>
    </lineage>
</organism>
<feature type="non-terminal residue" evidence="7">
    <location>
        <position position="1"/>
    </location>
</feature>
<gene>
    <name evidence="7" type="ORF">Tco_1042498</name>
</gene>
<dbReference type="SMART" id="SM00640">
    <property type="entry name" value="Glyco_32"/>
    <property type="match status" value="1"/>
</dbReference>
<dbReference type="Gene3D" id="2.115.10.20">
    <property type="entry name" value="Glycosyl hydrolase domain, family 43"/>
    <property type="match status" value="2"/>
</dbReference>
<dbReference type="InterPro" id="IPR001362">
    <property type="entry name" value="Glyco_hydro_32"/>
</dbReference>
<keyword evidence="3 4" id="KW-0326">Glycosidase</keyword>
<evidence type="ECO:0000256" key="2">
    <source>
        <dbReference type="ARBA" id="ARBA00022801"/>
    </source>
</evidence>
<proteinExistence type="inferred from homology"/>
<dbReference type="Pfam" id="PF00251">
    <property type="entry name" value="Glyco_hydro_32N"/>
    <property type="match status" value="2"/>
</dbReference>
<feature type="domain" description="Glycosyl hydrolase family 32 C-terminal" evidence="6">
    <location>
        <begin position="497"/>
        <end position="544"/>
    </location>
</feature>
<evidence type="ECO:0000256" key="3">
    <source>
        <dbReference type="ARBA" id="ARBA00023295"/>
    </source>
</evidence>